<reference evidence="2 3" key="1">
    <citation type="submission" date="2019-03" db="EMBL/GenBank/DDBJ databases">
        <title>First draft genome of Liparis tanakae, snailfish: a comprehensive survey of snailfish specific genes.</title>
        <authorList>
            <person name="Kim W."/>
            <person name="Song I."/>
            <person name="Jeong J.-H."/>
            <person name="Kim D."/>
            <person name="Kim S."/>
            <person name="Ryu S."/>
            <person name="Song J.Y."/>
            <person name="Lee S.K."/>
        </authorList>
    </citation>
    <scope>NUCLEOTIDE SEQUENCE [LARGE SCALE GENOMIC DNA]</scope>
    <source>
        <tissue evidence="2">Muscle</tissue>
    </source>
</reference>
<accession>A0A4Z2GQZ9</accession>
<feature type="region of interest" description="Disordered" evidence="1">
    <location>
        <begin position="46"/>
        <end position="71"/>
    </location>
</feature>
<evidence type="ECO:0000313" key="3">
    <source>
        <dbReference type="Proteomes" id="UP000314294"/>
    </source>
</evidence>
<dbReference type="EMBL" id="SRLO01000464">
    <property type="protein sequence ID" value="TNN55132.1"/>
    <property type="molecule type" value="Genomic_DNA"/>
</dbReference>
<feature type="compositionally biased region" description="Basic and acidic residues" evidence="1">
    <location>
        <begin position="51"/>
        <end position="61"/>
    </location>
</feature>
<evidence type="ECO:0000313" key="2">
    <source>
        <dbReference type="EMBL" id="TNN55132.1"/>
    </source>
</evidence>
<dbReference type="Proteomes" id="UP000314294">
    <property type="component" value="Unassembled WGS sequence"/>
</dbReference>
<gene>
    <name evidence="2" type="ORF">EYF80_034656</name>
</gene>
<evidence type="ECO:0000256" key="1">
    <source>
        <dbReference type="SAM" id="MobiDB-lite"/>
    </source>
</evidence>
<keyword evidence="3" id="KW-1185">Reference proteome</keyword>
<organism evidence="2 3">
    <name type="scientific">Liparis tanakae</name>
    <name type="common">Tanaka's snailfish</name>
    <dbReference type="NCBI Taxonomy" id="230148"/>
    <lineage>
        <taxon>Eukaryota</taxon>
        <taxon>Metazoa</taxon>
        <taxon>Chordata</taxon>
        <taxon>Craniata</taxon>
        <taxon>Vertebrata</taxon>
        <taxon>Euteleostomi</taxon>
        <taxon>Actinopterygii</taxon>
        <taxon>Neopterygii</taxon>
        <taxon>Teleostei</taxon>
        <taxon>Neoteleostei</taxon>
        <taxon>Acanthomorphata</taxon>
        <taxon>Eupercaria</taxon>
        <taxon>Perciformes</taxon>
        <taxon>Cottioidei</taxon>
        <taxon>Cottales</taxon>
        <taxon>Liparidae</taxon>
        <taxon>Liparis</taxon>
    </lineage>
</organism>
<name>A0A4Z2GQZ9_9TELE</name>
<proteinExistence type="predicted"/>
<sequence>MALSEQLPLEAERRKRAVTFLPPHIHGVVWHYRSTQEAPHLAEAKFTQPPAHREQTGEESRGGAGVRMEDE</sequence>
<comment type="caution">
    <text evidence="2">The sequence shown here is derived from an EMBL/GenBank/DDBJ whole genome shotgun (WGS) entry which is preliminary data.</text>
</comment>
<protein>
    <submittedName>
        <fullName evidence="2">Uncharacterized protein</fullName>
    </submittedName>
</protein>
<dbReference type="AlphaFoldDB" id="A0A4Z2GQZ9"/>